<evidence type="ECO:0000256" key="3">
    <source>
        <dbReference type="ARBA" id="ARBA00022490"/>
    </source>
</evidence>
<evidence type="ECO:0000256" key="4">
    <source>
        <dbReference type="ARBA" id="ARBA00022737"/>
    </source>
</evidence>
<keyword evidence="4" id="KW-0677">Repeat</keyword>
<dbReference type="SUPFAM" id="SSF82185">
    <property type="entry name" value="Histone H3 K4-specific methyltransferase SET7/9 N-terminal domain"/>
    <property type="match status" value="3"/>
</dbReference>
<keyword evidence="5" id="KW-0282">Flagellum</keyword>
<protein>
    <submittedName>
        <fullName evidence="10">Uncharacterized protein</fullName>
    </submittedName>
</protein>
<evidence type="ECO:0000256" key="1">
    <source>
        <dbReference type="ARBA" id="ARBA00004230"/>
    </source>
</evidence>
<keyword evidence="11" id="KW-1185">Reference proteome</keyword>
<dbReference type="EMBL" id="JADWDJ010000022">
    <property type="protein sequence ID" value="KAG5262493.1"/>
    <property type="molecule type" value="Genomic_DNA"/>
</dbReference>
<name>A0AAV6FIH8_9TELE</name>
<dbReference type="InterPro" id="IPR003409">
    <property type="entry name" value="MORN"/>
</dbReference>
<sequence length="876" mass="98009">MAKGDKKNKEPEKTLEASLGSLNAYTASAGYDPVMQTDDLTAEQENEFASAPVLSQTQLIAEQEGKATLVNTIIKRYEGEKVNGLFIGNGVAHFHGGHVYKGFFSDGLMHGRGIYIWADGVKYEGDFVSNVPMGHGTYTWLDGSCYEGEVFNGIRHGIGTYKCGKTSVTYRGQWHHGQRHGKGIMYYKQEVTSWYEGDWFNNSREGWGVRCYPSGNLYEGQWKNNFRHGQGRMRWLQLGQQYNGSWENGIQHGEGTHTWYLRRVPGTQYPLRNKYTGGFVQGLRHGQGTFYYASGAVYKGEWKSNKKHGQGKFIFKNGRIFEGEFIDDYMAEFPSFCIDGLKTPDLSGIRTHTPTSCEDDGPRPAVDCSGWTSVLGPDMTLEIHTLLDRLPEAHRDLEIKQVEFAVLRHISELRGIYGFYSCLGLGESPDNTFLLTRLQLWRMLMDCNMHLQGVTLAQMDRLVSGGDIPPEEIHSPFSTMLLRTFVSSLVILAFHMYHNKVGSSGNGIIVACFSKLMRENIIPNAKQVKGLLFRDSMRAVIAMNYIDKSWEIHQAFCQYNSITHLEKTMTMRQFIWMFQDLDLSDSVLTSRTVLQILSLENPSVYSDSHSNLDIEMVFLEFYEALLGCAEVKSQRAVQSPAESLSAATSSVAAPDGGTSLQTPQCPSPLVGSVLKSSNQTSAEGSSTKSMKVRKSKERDTPCTPEVMACRQSPADLTRPGTSSRAETGHCEAELVSDTLVQSMAALDPKEPLLLGGTDGGELESWIHWTHHFFSKSFFSAYEHMLLLRREVEEEMLREAASTQTALAKAKKAARLREQWEAEERRKEEEEDEEAERAEAQEEDHAIASALTTPVASATSIGLPKHSPSSVKSKKKK</sequence>
<organism evidence="10 11">
    <name type="scientific">Alosa alosa</name>
    <name type="common">allis shad</name>
    <dbReference type="NCBI Taxonomy" id="278164"/>
    <lineage>
        <taxon>Eukaryota</taxon>
        <taxon>Metazoa</taxon>
        <taxon>Chordata</taxon>
        <taxon>Craniata</taxon>
        <taxon>Vertebrata</taxon>
        <taxon>Euteleostomi</taxon>
        <taxon>Actinopterygii</taxon>
        <taxon>Neopterygii</taxon>
        <taxon>Teleostei</taxon>
        <taxon>Clupei</taxon>
        <taxon>Clupeiformes</taxon>
        <taxon>Clupeoidei</taxon>
        <taxon>Clupeidae</taxon>
        <taxon>Alosa</taxon>
    </lineage>
</organism>
<dbReference type="AlphaFoldDB" id="A0AAV6FIH8"/>
<evidence type="ECO:0000313" key="10">
    <source>
        <dbReference type="EMBL" id="KAG5262493.1"/>
    </source>
</evidence>
<keyword evidence="8" id="KW-0966">Cell projection</keyword>
<evidence type="ECO:0000256" key="6">
    <source>
        <dbReference type="ARBA" id="ARBA00023069"/>
    </source>
</evidence>
<keyword evidence="3" id="KW-0963">Cytoplasm</keyword>
<keyword evidence="6" id="KW-0969">Cilium</keyword>
<proteinExistence type="predicted"/>
<dbReference type="SMART" id="SM00698">
    <property type="entry name" value="MORN"/>
    <property type="match status" value="10"/>
</dbReference>
<feature type="compositionally biased region" description="Polar residues" evidence="9">
    <location>
        <begin position="849"/>
        <end position="859"/>
    </location>
</feature>
<comment type="caution">
    <text evidence="10">The sequence shown here is derived from an EMBL/GenBank/DDBJ whole genome shotgun (WGS) entry which is preliminary data.</text>
</comment>
<evidence type="ECO:0000256" key="2">
    <source>
        <dbReference type="ARBA" id="ARBA00004430"/>
    </source>
</evidence>
<feature type="compositionally biased region" description="Polar residues" evidence="9">
    <location>
        <begin position="674"/>
        <end position="689"/>
    </location>
</feature>
<feature type="region of interest" description="Disordered" evidence="9">
    <location>
        <begin position="819"/>
        <end position="876"/>
    </location>
</feature>
<keyword evidence="7" id="KW-0206">Cytoskeleton</keyword>
<evidence type="ECO:0000256" key="8">
    <source>
        <dbReference type="ARBA" id="ARBA00023273"/>
    </source>
</evidence>
<dbReference type="Pfam" id="PF02493">
    <property type="entry name" value="MORN"/>
    <property type="match status" value="10"/>
</dbReference>
<dbReference type="GO" id="GO:0005930">
    <property type="term" value="C:axoneme"/>
    <property type="evidence" value="ECO:0007669"/>
    <property type="project" value="UniProtKB-SubCell"/>
</dbReference>
<dbReference type="PANTHER" id="PTHR46613">
    <property type="entry name" value="RADIAL SPOKE HEAD 10 HOMOLOG B-RELATED"/>
    <property type="match status" value="1"/>
</dbReference>
<feature type="compositionally biased region" description="Basic and acidic residues" evidence="9">
    <location>
        <begin position="836"/>
        <end position="845"/>
    </location>
</feature>
<evidence type="ECO:0000256" key="5">
    <source>
        <dbReference type="ARBA" id="ARBA00022846"/>
    </source>
</evidence>
<accession>A0AAV6FIH8</accession>
<dbReference type="GO" id="GO:0031514">
    <property type="term" value="C:motile cilium"/>
    <property type="evidence" value="ECO:0007669"/>
    <property type="project" value="UniProtKB-SubCell"/>
</dbReference>
<dbReference type="PANTHER" id="PTHR46613:SF1">
    <property type="entry name" value="RADIAL SPOKE HEAD 10 HOMOLOG B-RELATED"/>
    <property type="match status" value="1"/>
</dbReference>
<evidence type="ECO:0000313" key="11">
    <source>
        <dbReference type="Proteomes" id="UP000823561"/>
    </source>
</evidence>
<evidence type="ECO:0000256" key="9">
    <source>
        <dbReference type="SAM" id="MobiDB-lite"/>
    </source>
</evidence>
<feature type="region of interest" description="Disordered" evidence="9">
    <location>
        <begin position="648"/>
        <end position="702"/>
    </location>
</feature>
<comment type="subcellular location">
    <subcellularLocation>
        <location evidence="1">Cell projection</location>
        <location evidence="1">Cilium</location>
        <location evidence="1">Flagellum</location>
    </subcellularLocation>
    <subcellularLocation>
        <location evidence="2">Cytoplasm</location>
        <location evidence="2">Cytoskeleton</location>
        <location evidence="2">Cilium axoneme</location>
    </subcellularLocation>
</comment>
<reference evidence="10" key="1">
    <citation type="submission" date="2020-10" db="EMBL/GenBank/DDBJ databases">
        <title>Chromosome-scale genome assembly of the Allis shad, Alosa alosa.</title>
        <authorList>
            <person name="Margot Z."/>
            <person name="Christophe K."/>
            <person name="Cabau C."/>
            <person name="Louis A."/>
            <person name="Berthelot C."/>
            <person name="Parey E."/>
            <person name="Roest Crollius H."/>
            <person name="Montfort J."/>
            <person name="Robinson-Rechavi M."/>
            <person name="Bucao C."/>
            <person name="Bouchez O."/>
            <person name="Gislard M."/>
            <person name="Lluch J."/>
            <person name="Milhes M."/>
            <person name="Lampietro C."/>
            <person name="Lopez Roques C."/>
            <person name="Donnadieu C."/>
            <person name="Braasch I."/>
            <person name="Desvignes T."/>
            <person name="Postlethwait J."/>
            <person name="Bobe J."/>
            <person name="Guiguen Y."/>
        </authorList>
    </citation>
    <scope>NUCLEOTIDE SEQUENCE</scope>
    <source>
        <strain evidence="10">M-15738</strain>
        <tissue evidence="10">Blood</tissue>
    </source>
</reference>
<dbReference type="Gene3D" id="2.20.110.10">
    <property type="entry name" value="Histone H3 K4-specific methyltransferase SET7/9 N-terminal domain"/>
    <property type="match status" value="5"/>
</dbReference>
<evidence type="ECO:0000256" key="7">
    <source>
        <dbReference type="ARBA" id="ARBA00023212"/>
    </source>
</evidence>
<dbReference type="Proteomes" id="UP000823561">
    <property type="component" value="Chromosome 22"/>
</dbReference>
<gene>
    <name evidence="10" type="ORF">AALO_G00275730</name>
</gene>